<keyword evidence="3" id="KW-1185">Reference proteome</keyword>
<evidence type="ECO:0000256" key="1">
    <source>
        <dbReference type="SAM" id="MobiDB-lite"/>
    </source>
</evidence>
<dbReference type="Proteomes" id="UP000245207">
    <property type="component" value="Unassembled WGS sequence"/>
</dbReference>
<reference evidence="2 3" key="1">
    <citation type="journal article" date="2018" name="Mol. Plant">
        <title>The genome of Artemisia annua provides insight into the evolution of Asteraceae family and artemisinin biosynthesis.</title>
        <authorList>
            <person name="Shen Q."/>
            <person name="Zhang L."/>
            <person name="Liao Z."/>
            <person name="Wang S."/>
            <person name="Yan T."/>
            <person name="Shi P."/>
            <person name="Liu M."/>
            <person name="Fu X."/>
            <person name="Pan Q."/>
            <person name="Wang Y."/>
            <person name="Lv Z."/>
            <person name="Lu X."/>
            <person name="Zhang F."/>
            <person name="Jiang W."/>
            <person name="Ma Y."/>
            <person name="Chen M."/>
            <person name="Hao X."/>
            <person name="Li L."/>
            <person name="Tang Y."/>
            <person name="Lv G."/>
            <person name="Zhou Y."/>
            <person name="Sun X."/>
            <person name="Brodelius P.E."/>
            <person name="Rose J.K.C."/>
            <person name="Tang K."/>
        </authorList>
    </citation>
    <scope>NUCLEOTIDE SEQUENCE [LARGE SCALE GENOMIC DNA]</scope>
    <source>
        <strain evidence="3">cv. Huhao1</strain>
        <tissue evidence="2">Leaf</tissue>
    </source>
</reference>
<proteinExistence type="predicted"/>
<evidence type="ECO:0000313" key="3">
    <source>
        <dbReference type="Proteomes" id="UP000245207"/>
    </source>
</evidence>
<dbReference type="AlphaFoldDB" id="A0A2U1LLC4"/>
<protein>
    <submittedName>
        <fullName evidence="2">Uncharacterized protein</fullName>
    </submittedName>
</protein>
<sequence length="128" mass="14737">MTYKINLPPYLGHVLRIFDDGDIFEQTMNQIADDVGLQHGEWVVSYTQLGQHQGPIYLNNGTQWHGAVTHHKWMQRSTRMRRLTLTVQRVLLGTGPGLDRRPRGRPRGPPKPPRAPRPRSRLTTRVRG</sequence>
<dbReference type="EMBL" id="PKPP01008783">
    <property type="protein sequence ID" value="PWA49785.1"/>
    <property type="molecule type" value="Genomic_DNA"/>
</dbReference>
<feature type="compositionally biased region" description="Basic residues" evidence="1">
    <location>
        <begin position="102"/>
        <end position="128"/>
    </location>
</feature>
<evidence type="ECO:0000313" key="2">
    <source>
        <dbReference type="EMBL" id="PWA49785.1"/>
    </source>
</evidence>
<feature type="region of interest" description="Disordered" evidence="1">
    <location>
        <begin position="91"/>
        <end position="128"/>
    </location>
</feature>
<comment type="caution">
    <text evidence="2">The sequence shown here is derived from an EMBL/GenBank/DDBJ whole genome shotgun (WGS) entry which is preliminary data.</text>
</comment>
<name>A0A2U1LLC4_ARTAN</name>
<gene>
    <name evidence="2" type="ORF">CTI12_AA478410</name>
</gene>
<organism evidence="2 3">
    <name type="scientific">Artemisia annua</name>
    <name type="common">Sweet wormwood</name>
    <dbReference type="NCBI Taxonomy" id="35608"/>
    <lineage>
        <taxon>Eukaryota</taxon>
        <taxon>Viridiplantae</taxon>
        <taxon>Streptophyta</taxon>
        <taxon>Embryophyta</taxon>
        <taxon>Tracheophyta</taxon>
        <taxon>Spermatophyta</taxon>
        <taxon>Magnoliopsida</taxon>
        <taxon>eudicotyledons</taxon>
        <taxon>Gunneridae</taxon>
        <taxon>Pentapetalae</taxon>
        <taxon>asterids</taxon>
        <taxon>campanulids</taxon>
        <taxon>Asterales</taxon>
        <taxon>Asteraceae</taxon>
        <taxon>Asteroideae</taxon>
        <taxon>Anthemideae</taxon>
        <taxon>Artemisiinae</taxon>
        <taxon>Artemisia</taxon>
    </lineage>
</organism>
<accession>A0A2U1LLC4</accession>